<feature type="transmembrane region" description="Helical" evidence="9">
    <location>
        <begin position="60"/>
        <end position="82"/>
    </location>
</feature>
<comment type="subcellular location">
    <subcellularLocation>
        <location evidence="1">Cell membrane</location>
        <topology evidence="1">Multi-pass membrane protein</topology>
    </subcellularLocation>
</comment>
<comment type="similarity">
    <text evidence="8">Belongs to the binding-protein-dependent transport system permease family. LivHM subfamily.</text>
</comment>
<proteinExistence type="inferred from homology"/>
<reference evidence="10 11" key="1">
    <citation type="submission" date="2020-08" db="EMBL/GenBank/DDBJ databases">
        <title>Genomic Encyclopedia of Type Strains, Phase IV (KMG-IV): sequencing the most valuable type-strain genomes for metagenomic binning, comparative biology and taxonomic classification.</title>
        <authorList>
            <person name="Goeker M."/>
        </authorList>
    </citation>
    <scope>NUCLEOTIDE SEQUENCE [LARGE SCALE GENOMIC DNA]</scope>
    <source>
        <strain evidence="10 11">DSM 19612</strain>
    </source>
</reference>
<dbReference type="PANTHER" id="PTHR11795:SF442">
    <property type="entry name" value="ABC TRANSPORTER ATP-BINDING PROTEIN"/>
    <property type="match status" value="1"/>
</dbReference>
<dbReference type="GO" id="GO:0022857">
    <property type="term" value="F:transmembrane transporter activity"/>
    <property type="evidence" value="ECO:0007669"/>
    <property type="project" value="InterPro"/>
</dbReference>
<feature type="transmembrane region" description="Helical" evidence="9">
    <location>
        <begin position="221"/>
        <end position="249"/>
    </location>
</feature>
<feature type="transmembrane region" description="Helical" evidence="9">
    <location>
        <begin position="256"/>
        <end position="276"/>
    </location>
</feature>
<evidence type="ECO:0000256" key="2">
    <source>
        <dbReference type="ARBA" id="ARBA00022448"/>
    </source>
</evidence>
<evidence type="ECO:0000256" key="5">
    <source>
        <dbReference type="ARBA" id="ARBA00022970"/>
    </source>
</evidence>
<keyword evidence="7 9" id="KW-0472">Membrane</keyword>
<keyword evidence="11" id="KW-1185">Reference proteome</keyword>
<dbReference type="CDD" id="cd06582">
    <property type="entry name" value="TM_PBP1_LivH_like"/>
    <property type="match status" value="1"/>
</dbReference>
<dbReference type="RefSeq" id="WP_174496740.1">
    <property type="nucleotide sequence ID" value="NZ_CADDWK010000009.1"/>
</dbReference>
<dbReference type="PANTHER" id="PTHR11795">
    <property type="entry name" value="BRANCHED-CHAIN AMINO ACID TRANSPORT SYSTEM PERMEASE PROTEIN LIVH"/>
    <property type="match status" value="1"/>
</dbReference>
<evidence type="ECO:0000256" key="6">
    <source>
        <dbReference type="ARBA" id="ARBA00022989"/>
    </source>
</evidence>
<keyword evidence="4 9" id="KW-0812">Transmembrane</keyword>
<feature type="transmembrane region" description="Helical" evidence="9">
    <location>
        <begin position="139"/>
        <end position="158"/>
    </location>
</feature>
<keyword evidence="6 9" id="KW-1133">Transmembrane helix</keyword>
<feature type="transmembrane region" description="Helical" evidence="9">
    <location>
        <begin position="37"/>
        <end position="54"/>
    </location>
</feature>
<name>A0A841Q6Y8_9BACI</name>
<dbReference type="InterPro" id="IPR052157">
    <property type="entry name" value="BCAA_transport_permease"/>
</dbReference>
<dbReference type="Proteomes" id="UP000581688">
    <property type="component" value="Unassembled WGS sequence"/>
</dbReference>
<evidence type="ECO:0000256" key="8">
    <source>
        <dbReference type="ARBA" id="ARBA00037998"/>
    </source>
</evidence>
<keyword evidence="2" id="KW-0813">Transport</keyword>
<evidence type="ECO:0000256" key="1">
    <source>
        <dbReference type="ARBA" id="ARBA00004651"/>
    </source>
</evidence>
<dbReference type="GO" id="GO:0005886">
    <property type="term" value="C:plasma membrane"/>
    <property type="evidence" value="ECO:0007669"/>
    <property type="project" value="UniProtKB-SubCell"/>
</dbReference>
<keyword evidence="3" id="KW-1003">Cell membrane</keyword>
<dbReference type="Pfam" id="PF02653">
    <property type="entry name" value="BPD_transp_2"/>
    <property type="match status" value="1"/>
</dbReference>
<dbReference type="AlphaFoldDB" id="A0A841Q6Y8"/>
<protein>
    <submittedName>
        <fullName evidence="10">Branched-chain amino acid transport system permease protein</fullName>
    </submittedName>
</protein>
<sequence length="290" mass="31056">MDLIFSLTLNGLATGMLFFLLAAGLTLIFGLMDVLNFAHGGLFAWGAFTGVWIYGLSGNFFVGILGAIVAGLVLGAITEYLIIKPVYGNHIQQILITLGFMLVLTEMLKVVYGPNQRAAQPPEYLDGSFTIGDVTIIKYRLFIILMGIIIFALTSYVLKKTKIGLIVRAGVMNKEMVQALGINIRLIFLAVFMVGSAMAALGGFLFAPYSGVIYAEIGLDYGIFAFIVVVIGGMGSLSGSLMAALLVGLAQAYMQYYVPSLALAVNMLLMAAVLLFRPQGLFSVKGVSTK</sequence>
<accession>A0A841Q6Y8</accession>
<feature type="transmembrane region" description="Helical" evidence="9">
    <location>
        <begin position="12"/>
        <end position="30"/>
    </location>
</feature>
<feature type="transmembrane region" description="Helical" evidence="9">
    <location>
        <begin position="94"/>
        <end position="112"/>
    </location>
</feature>
<gene>
    <name evidence="10" type="ORF">HNQ94_002619</name>
</gene>
<evidence type="ECO:0000256" key="4">
    <source>
        <dbReference type="ARBA" id="ARBA00022692"/>
    </source>
</evidence>
<evidence type="ECO:0000256" key="3">
    <source>
        <dbReference type="ARBA" id="ARBA00022475"/>
    </source>
</evidence>
<dbReference type="GO" id="GO:0006865">
    <property type="term" value="P:amino acid transport"/>
    <property type="evidence" value="ECO:0007669"/>
    <property type="project" value="UniProtKB-KW"/>
</dbReference>
<evidence type="ECO:0000256" key="9">
    <source>
        <dbReference type="SAM" id="Phobius"/>
    </source>
</evidence>
<evidence type="ECO:0000256" key="7">
    <source>
        <dbReference type="ARBA" id="ARBA00023136"/>
    </source>
</evidence>
<keyword evidence="5" id="KW-0029">Amino-acid transport</keyword>
<organism evidence="10 11">
    <name type="scientific">Salirhabdus euzebyi</name>
    <dbReference type="NCBI Taxonomy" id="394506"/>
    <lineage>
        <taxon>Bacteria</taxon>
        <taxon>Bacillati</taxon>
        <taxon>Bacillota</taxon>
        <taxon>Bacilli</taxon>
        <taxon>Bacillales</taxon>
        <taxon>Bacillaceae</taxon>
        <taxon>Salirhabdus</taxon>
    </lineage>
</organism>
<feature type="transmembrane region" description="Helical" evidence="9">
    <location>
        <begin position="186"/>
        <end position="209"/>
    </location>
</feature>
<evidence type="ECO:0000313" key="10">
    <source>
        <dbReference type="EMBL" id="MBB6454168.1"/>
    </source>
</evidence>
<evidence type="ECO:0000313" key="11">
    <source>
        <dbReference type="Proteomes" id="UP000581688"/>
    </source>
</evidence>
<dbReference type="InterPro" id="IPR001851">
    <property type="entry name" value="ABC_transp_permease"/>
</dbReference>
<comment type="caution">
    <text evidence="10">The sequence shown here is derived from an EMBL/GenBank/DDBJ whole genome shotgun (WGS) entry which is preliminary data.</text>
</comment>
<dbReference type="EMBL" id="JACHGH010000007">
    <property type="protein sequence ID" value="MBB6454168.1"/>
    <property type="molecule type" value="Genomic_DNA"/>
</dbReference>